<feature type="signal peptide" evidence="1">
    <location>
        <begin position="1"/>
        <end position="29"/>
    </location>
</feature>
<keyword evidence="1" id="KW-0732">Signal</keyword>
<dbReference type="AlphaFoldDB" id="A0A7W3T1A8"/>
<protein>
    <submittedName>
        <fullName evidence="2">Uncharacterized protein</fullName>
    </submittedName>
</protein>
<gene>
    <name evidence="2" type="ORF">FOE67_06025</name>
</gene>
<organism evidence="2 3">
    <name type="scientific">Streptomyces calidiresistens</name>
    <dbReference type="NCBI Taxonomy" id="1485586"/>
    <lineage>
        <taxon>Bacteria</taxon>
        <taxon>Bacillati</taxon>
        <taxon>Actinomycetota</taxon>
        <taxon>Actinomycetes</taxon>
        <taxon>Kitasatosporales</taxon>
        <taxon>Streptomycetaceae</taxon>
        <taxon>Streptomyces</taxon>
    </lineage>
</organism>
<evidence type="ECO:0000313" key="2">
    <source>
        <dbReference type="EMBL" id="MBB0229084.1"/>
    </source>
</evidence>
<comment type="caution">
    <text evidence="2">The sequence shown here is derived from an EMBL/GenBank/DDBJ whole genome shotgun (WGS) entry which is preliminary data.</text>
</comment>
<dbReference type="Proteomes" id="UP000530234">
    <property type="component" value="Unassembled WGS sequence"/>
</dbReference>
<evidence type="ECO:0000313" key="3">
    <source>
        <dbReference type="Proteomes" id="UP000530234"/>
    </source>
</evidence>
<dbReference type="RefSeq" id="WP_182661223.1">
    <property type="nucleotide sequence ID" value="NZ_VKHS01000083.1"/>
</dbReference>
<dbReference type="EMBL" id="VKHS01000083">
    <property type="protein sequence ID" value="MBB0229084.1"/>
    <property type="molecule type" value="Genomic_DNA"/>
</dbReference>
<accession>A0A7W3T1A8</accession>
<proteinExistence type="predicted"/>
<keyword evidence="3" id="KW-1185">Reference proteome</keyword>
<feature type="chain" id="PRO_5030896244" evidence="1">
    <location>
        <begin position="30"/>
        <end position="213"/>
    </location>
</feature>
<evidence type="ECO:0000256" key="1">
    <source>
        <dbReference type="SAM" id="SignalP"/>
    </source>
</evidence>
<sequence length="213" mass="22540">MLTTRSRIAVTTGTLIALAVPTLSWSARADQPPTTDSTAPAVPTFLEPGELPPHPWSDWYAGEVGAGPSDAPLAYIDHLLPEENLWHRRHWTEYDAGALQVVMDAGDPDTAAELTAGLEEALANAAADWLRENPGSVAGWDEHCGTEAGDSSAVYSVHTAPPMAGTSIHLYGIGRVGEHVTVVQWGQMGSLGDAPVEEFRTTLATALNHLAAD</sequence>
<reference evidence="3" key="1">
    <citation type="submission" date="2019-10" db="EMBL/GenBank/DDBJ databases">
        <title>Streptomyces sp. nov., a novel actinobacterium isolated from alkaline environment.</title>
        <authorList>
            <person name="Golinska P."/>
        </authorList>
    </citation>
    <scope>NUCLEOTIDE SEQUENCE [LARGE SCALE GENOMIC DNA]</scope>
    <source>
        <strain evidence="3">DSM 42108</strain>
    </source>
</reference>
<name>A0A7W3T1A8_9ACTN</name>